<sequence>MNVSLLEPLRGRSFRALATGRTLATFANAVAPVALAFAVLDLTGSAVDLGLVVGVRSIANVALVLFGGVLADRLPRSVIMQGTEAAAAITQGALAVSVLCGFASIPFLVGLSAVNGAVAAISLPAAAAITPQTVSRDQLNQANALIRLLTNTGRVAGAGAAGIVVAVAGSGWAVAVNALLFLAAALAYRGIRLPRGARVEASHPIADLIAGWHEFRSRTWVWIVVVQFAFVNAAGLGTLVVIGPVVADETFGRTGWGLALAIETIGSIFGGLIAARWQPRRALFVGVLLVATEALPMFSLGLWPALVPLMVTMVLAGLTMEQFSVVWDVALQENIPEDRLARVYSYDVLGSLAAMPIGQIAAGPLVEHLGREPVLVGCGVLIVVATLLALSSRQVRGLVRERPIVAGARPTD</sequence>
<keyword evidence="8" id="KW-1185">Reference proteome</keyword>
<evidence type="ECO:0000256" key="6">
    <source>
        <dbReference type="SAM" id="Phobius"/>
    </source>
</evidence>
<feature type="transmembrane region" description="Helical" evidence="6">
    <location>
        <begin position="282"/>
        <end position="303"/>
    </location>
</feature>
<feature type="transmembrane region" description="Helical" evidence="6">
    <location>
        <begin position="255"/>
        <end position="275"/>
    </location>
</feature>
<feature type="transmembrane region" description="Helical" evidence="6">
    <location>
        <begin position="220"/>
        <end position="243"/>
    </location>
</feature>
<dbReference type="InterPro" id="IPR036259">
    <property type="entry name" value="MFS_trans_sf"/>
</dbReference>
<feature type="transmembrane region" description="Helical" evidence="6">
    <location>
        <begin position="92"/>
        <end position="114"/>
    </location>
</feature>
<dbReference type="CDD" id="cd06173">
    <property type="entry name" value="MFS_MefA_like"/>
    <property type="match status" value="1"/>
</dbReference>
<proteinExistence type="predicted"/>
<reference evidence="7 8" key="1">
    <citation type="journal article" date="2015" name="Int. J. Syst. Evol. Microbiol.">
        <title>Amycolatopsis rhabdoformis sp. nov., an actinomycete isolated from a tropical forest soil.</title>
        <authorList>
            <person name="Souza W.R."/>
            <person name="Silva R.E."/>
            <person name="Goodfellow M."/>
            <person name="Busarakam K."/>
            <person name="Figueiro F.S."/>
            <person name="Ferreira D."/>
            <person name="Rodrigues-Filho E."/>
            <person name="Moraes L.A.B."/>
            <person name="Zucchi T.D."/>
        </authorList>
    </citation>
    <scope>NUCLEOTIDE SEQUENCE [LARGE SCALE GENOMIC DNA]</scope>
    <source>
        <strain evidence="7 8">NCIMB 14900</strain>
    </source>
</reference>
<dbReference type="PANTHER" id="PTHR23513">
    <property type="entry name" value="INTEGRAL MEMBRANE EFFLUX PROTEIN-RELATED"/>
    <property type="match status" value="1"/>
</dbReference>
<evidence type="ECO:0000256" key="1">
    <source>
        <dbReference type="ARBA" id="ARBA00004651"/>
    </source>
</evidence>
<dbReference type="EMBL" id="CP142149">
    <property type="protein sequence ID" value="WSE35239.1"/>
    <property type="molecule type" value="Genomic_DNA"/>
</dbReference>
<feature type="transmembrane region" description="Helical" evidence="6">
    <location>
        <begin position="374"/>
        <end position="392"/>
    </location>
</feature>
<dbReference type="InterPro" id="IPR011701">
    <property type="entry name" value="MFS"/>
</dbReference>
<dbReference type="Pfam" id="PF07690">
    <property type="entry name" value="MFS_1"/>
    <property type="match status" value="1"/>
</dbReference>
<feature type="transmembrane region" description="Helical" evidence="6">
    <location>
        <begin position="46"/>
        <end position="71"/>
    </location>
</feature>
<evidence type="ECO:0000313" key="7">
    <source>
        <dbReference type="EMBL" id="WSE35239.1"/>
    </source>
</evidence>
<protein>
    <submittedName>
        <fullName evidence="7">MFS transporter</fullName>
    </submittedName>
</protein>
<organism evidence="7 8">
    <name type="scientific">Amycolatopsis rhabdoformis</name>
    <dbReference type="NCBI Taxonomy" id="1448059"/>
    <lineage>
        <taxon>Bacteria</taxon>
        <taxon>Bacillati</taxon>
        <taxon>Actinomycetota</taxon>
        <taxon>Actinomycetes</taxon>
        <taxon>Pseudonocardiales</taxon>
        <taxon>Pseudonocardiaceae</taxon>
        <taxon>Amycolatopsis</taxon>
    </lineage>
</organism>
<keyword evidence="4 6" id="KW-1133">Transmembrane helix</keyword>
<evidence type="ECO:0000256" key="4">
    <source>
        <dbReference type="ARBA" id="ARBA00022989"/>
    </source>
</evidence>
<keyword evidence="5 6" id="KW-0472">Membrane</keyword>
<feature type="transmembrane region" description="Helical" evidence="6">
    <location>
        <begin position="155"/>
        <end position="188"/>
    </location>
</feature>
<gene>
    <name evidence="7" type="ORF">VSH64_28740</name>
</gene>
<keyword evidence="3 6" id="KW-0812">Transmembrane</keyword>
<evidence type="ECO:0000256" key="5">
    <source>
        <dbReference type="ARBA" id="ARBA00023136"/>
    </source>
</evidence>
<dbReference type="PANTHER" id="PTHR23513:SF11">
    <property type="entry name" value="STAPHYLOFERRIN A TRANSPORTER"/>
    <property type="match status" value="1"/>
</dbReference>
<dbReference type="Gene3D" id="1.20.1250.20">
    <property type="entry name" value="MFS general substrate transporter like domains"/>
    <property type="match status" value="1"/>
</dbReference>
<keyword evidence="2" id="KW-1003">Cell membrane</keyword>
<evidence type="ECO:0000256" key="2">
    <source>
        <dbReference type="ARBA" id="ARBA00022475"/>
    </source>
</evidence>
<name>A0ABZ1IPD8_9PSEU</name>
<dbReference type="RefSeq" id="WP_326838043.1">
    <property type="nucleotide sequence ID" value="NZ_CP142149.1"/>
</dbReference>
<accession>A0ABZ1IPD8</accession>
<comment type="subcellular location">
    <subcellularLocation>
        <location evidence="1">Cell membrane</location>
        <topology evidence="1">Multi-pass membrane protein</topology>
    </subcellularLocation>
</comment>
<evidence type="ECO:0000256" key="3">
    <source>
        <dbReference type="ARBA" id="ARBA00022692"/>
    </source>
</evidence>
<dbReference type="Proteomes" id="UP001330812">
    <property type="component" value="Chromosome"/>
</dbReference>
<feature type="transmembrane region" description="Helical" evidence="6">
    <location>
        <begin position="21"/>
        <end position="40"/>
    </location>
</feature>
<evidence type="ECO:0000313" key="8">
    <source>
        <dbReference type="Proteomes" id="UP001330812"/>
    </source>
</evidence>
<dbReference type="SUPFAM" id="SSF103473">
    <property type="entry name" value="MFS general substrate transporter"/>
    <property type="match status" value="1"/>
</dbReference>